<dbReference type="InterPro" id="IPR043129">
    <property type="entry name" value="ATPase_NBD"/>
</dbReference>
<dbReference type="PATRIC" id="fig|1195236.3.peg.5537"/>
<dbReference type="InterPro" id="IPR050406">
    <property type="entry name" value="FGGY_Carb_Kinase"/>
</dbReference>
<comment type="similarity">
    <text evidence="1">Belongs to the FGGY kinase family.</text>
</comment>
<evidence type="ECO:0000313" key="5">
    <source>
        <dbReference type="EMBL" id="EMS68974.1"/>
    </source>
</evidence>
<evidence type="ECO:0000259" key="4">
    <source>
        <dbReference type="Pfam" id="PF00370"/>
    </source>
</evidence>
<dbReference type="InterPro" id="IPR018483">
    <property type="entry name" value="Carb_kinase_FGGY_CS"/>
</dbReference>
<dbReference type="PROSITE" id="PS00445">
    <property type="entry name" value="FGGY_KINASES_2"/>
    <property type="match status" value="1"/>
</dbReference>
<evidence type="ECO:0000313" key="6">
    <source>
        <dbReference type="Proteomes" id="UP000014155"/>
    </source>
</evidence>
<proteinExistence type="inferred from homology"/>
<dbReference type="Proteomes" id="UP000014155">
    <property type="component" value="Unassembled WGS sequence"/>
</dbReference>
<comment type="caution">
    <text evidence="5">The sequence shown here is derived from an EMBL/GenBank/DDBJ whole genome shotgun (WGS) entry which is preliminary data.</text>
</comment>
<dbReference type="eggNOG" id="COG1070">
    <property type="taxonomic scope" value="Bacteria"/>
</dbReference>
<dbReference type="SUPFAM" id="SSF53067">
    <property type="entry name" value="Actin-like ATPase domain"/>
    <property type="match status" value="2"/>
</dbReference>
<name>S0FIP3_RUMCE</name>
<evidence type="ECO:0000256" key="2">
    <source>
        <dbReference type="ARBA" id="ARBA00022679"/>
    </source>
</evidence>
<gene>
    <name evidence="5" type="ORF">CTER_5400</name>
</gene>
<dbReference type="Gene3D" id="3.30.420.40">
    <property type="match status" value="2"/>
</dbReference>
<reference evidence="5 6" key="1">
    <citation type="journal article" date="2013" name="Genome Announc.">
        <title>Draft Genome Sequence of the Cellulolytic, Mesophilic, Anaerobic Bacterium Clostridium termitidis Strain CT1112 (DSM 5398).</title>
        <authorList>
            <person name="Lal S."/>
            <person name="Ramachandran U."/>
            <person name="Zhang X."/>
            <person name="Munir R."/>
            <person name="Sparling R."/>
            <person name="Levin D.B."/>
        </authorList>
    </citation>
    <scope>NUCLEOTIDE SEQUENCE [LARGE SCALE GENOMIC DNA]</scope>
    <source>
        <strain evidence="5 6">CT1112</strain>
    </source>
</reference>
<dbReference type="PANTHER" id="PTHR43095:SF2">
    <property type="entry name" value="GLUCONOKINASE"/>
    <property type="match status" value="1"/>
</dbReference>
<dbReference type="Pfam" id="PF00370">
    <property type="entry name" value="FGGY_N"/>
    <property type="match status" value="1"/>
</dbReference>
<dbReference type="GO" id="GO:0016301">
    <property type="term" value="F:kinase activity"/>
    <property type="evidence" value="ECO:0007669"/>
    <property type="project" value="UniProtKB-KW"/>
</dbReference>
<dbReference type="PANTHER" id="PTHR43095">
    <property type="entry name" value="SUGAR KINASE"/>
    <property type="match status" value="1"/>
</dbReference>
<keyword evidence="2" id="KW-0808">Transferase</keyword>
<accession>S0FIP3</accession>
<dbReference type="CDD" id="cd00366">
    <property type="entry name" value="ASKHA_NBD_FGGY"/>
    <property type="match status" value="1"/>
</dbReference>
<keyword evidence="3 5" id="KW-0418">Kinase</keyword>
<dbReference type="GO" id="GO:0016773">
    <property type="term" value="F:phosphotransferase activity, alcohol group as acceptor"/>
    <property type="evidence" value="ECO:0007669"/>
    <property type="project" value="InterPro"/>
</dbReference>
<dbReference type="PIRSF" id="PIRSF000538">
    <property type="entry name" value="GlpK"/>
    <property type="match status" value="1"/>
</dbReference>
<sequence length="449" mass="50757">MYVLAADFGTSSVKTAILDENINLIKTAKHNYEFKVTEKNRVEIDVDEVMNAFIQSLHELKEYLPHVEAIGFDTFAPSFLLMDKEGNAVSRIITHLDRRSRQYTKKIIENIGKDEFRNITGTLPHAGGVTLTTLLWFMDHRPELIDRTEKIGHLSTYLFKRMTGEWAIDLTNASITGMYETVKNKGWSHEICKLFNVPERLLPEIFETGDCSGILQKEMAEIMGVKQGIPVMLGMQDVAGAIVGAGNTQTGDVLFISGSSEMISVLSDRPVTNDKYYLRCSPVKGKWQIFSITTAGFILEWFQNEFYREMSKEGFFQKHLAEVLENEYQSDGVRFLPYLTGDRQSLRVKKGAFSGLSLGTKRDDLLNAVIDGIQNPAKITLEECKKIINVNKYMKATGNLVENPSYLKRKRSIFDDAEIEVVDNCPLKGCAVLAWNMLKKNNLLHIGGR</sequence>
<dbReference type="EMBL" id="AORV01000078">
    <property type="protein sequence ID" value="EMS68974.1"/>
    <property type="molecule type" value="Genomic_DNA"/>
</dbReference>
<organism evidence="5 6">
    <name type="scientific">Ruminiclostridium cellobioparum subsp. termitidis CT1112</name>
    <dbReference type="NCBI Taxonomy" id="1195236"/>
    <lineage>
        <taxon>Bacteria</taxon>
        <taxon>Bacillati</taxon>
        <taxon>Bacillota</taxon>
        <taxon>Clostridia</taxon>
        <taxon>Eubacteriales</taxon>
        <taxon>Oscillospiraceae</taxon>
        <taxon>Ruminiclostridium</taxon>
    </lineage>
</organism>
<evidence type="ECO:0000256" key="1">
    <source>
        <dbReference type="ARBA" id="ARBA00009156"/>
    </source>
</evidence>
<dbReference type="AlphaFoldDB" id="S0FIP3"/>
<dbReference type="GO" id="GO:0005975">
    <property type="term" value="P:carbohydrate metabolic process"/>
    <property type="evidence" value="ECO:0007669"/>
    <property type="project" value="InterPro"/>
</dbReference>
<dbReference type="InterPro" id="IPR018484">
    <property type="entry name" value="FGGY_N"/>
</dbReference>
<protein>
    <submittedName>
        <fullName evidence="5">Sugar (Pentulose and hexulose) kinase</fullName>
    </submittedName>
</protein>
<evidence type="ECO:0000256" key="3">
    <source>
        <dbReference type="ARBA" id="ARBA00022777"/>
    </source>
</evidence>
<dbReference type="STRING" id="1195236.CTER_5400"/>
<feature type="domain" description="Carbohydrate kinase FGGY N-terminal" evidence="4">
    <location>
        <begin position="2"/>
        <end position="244"/>
    </location>
</feature>
<dbReference type="RefSeq" id="WP_004631063.1">
    <property type="nucleotide sequence ID" value="NZ_AORV01000078.1"/>
</dbReference>
<keyword evidence="6" id="KW-1185">Reference proteome</keyword>
<dbReference type="InterPro" id="IPR000577">
    <property type="entry name" value="Carb_kinase_FGGY"/>
</dbReference>